<dbReference type="GeneID" id="89934469"/>
<reference evidence="2" key="1">
    <citation type="journal article" date="2023" name="Mol. Phylogenet. Evol.">
        <title>Genome-scale phylogeny and comparative genomics of the fungal order Sordariales.</title>
        <authorList>
            <person name="Hensen N."/>
            <person name="Bonometti L."/>
            <person name="Westerberg I."/>
            <person name="Brannstrom I.O."/>
            <person name="Guillou S."/>
            <person name="Cros-Aarteil S."/>
            <person name="Calhoun S."/>
            <person name="Haridas S."/>
            <person name="Kuo A."/>
            <person name="Mondo S."/>
            <person name="Pangilinan J."/>
            <person name="Riley R."/>
            <person name="LaButti K."/>
            <person name="Andreopoulos B."/>
            <person name="Lipzen A."/>
            <person name="Chen C."/>
            <person name="Yan M."/>
            <person name="Daum C."/>
            <person name="Ng V."/>
            <person name="Clum A."/>
            <person name="Steindorff A."/>
            <person name="Ohm R.A."/>
            <person name="Martin F."/>
            <person name="Silar P."/>
            <person name="Natvig D.O."/>
            <person name="Lalanne C."/>
            <person name="Gautier V."/>
            <person name="Ament-Velasquez S.L."/>
            <person name="Kruys A."/>
            <person name="Hutchinson M.I."/>
            <person name="Powell A.J."/>
            <person name="Barry K."/>
            <person name="Miller A.N."/>
            <person name="Grigoriev I.V."/>
            <person name="Debuchy R."/>
            <person name="Gladieux P."/>
            <person name="Hiltunen Thoren M."/>
            <person name="Johannesson H."/>
        </authorList>
    </citation>
    <scope>NUCLEOTIDE SEQUENCE</scope>
    <source>
        <strain evidence="2">CBS 508.74</strain>
    </source>
</reference>
<dbReference type="RefSeq" id="XP_064671077.1">
    <property type="nucleotide sequence ID" value="XM_064810344.1"/>
</dbReference>
<feature type="compositionally biased region" description="Low complexity" evidence="1">
    <location>
        <begin position="45"/>
        <end position="59"/>
    </location>
</feature>
<proteinExistence type="predicted"/>
<name>A0AAN6TFH9_9PEZI</name>
<organism evidence="2 3">
    <name type="scientific">Canariomyces notabilis</name>
    <dbReference type="NCBI Taxonomy" id="2074819"/>
    <lineage>
        <taxon>Eukaryota</taxon>
        <taxon>Fungi</taxon>
        <taxon>Dikarya</taxon>
        <taxon>Ascomycota</taxon>
        <taxon>Pezizomycotina</taxon>
        <taxon>Sordariomycetes</taxon>
        <taxon>Sordariomycetidae</taxon>
        <taxon>Sordariales</taxon>
        <taxon>Chaetomiaceae</taxon>
        <taxon>Canariomyces</taxon>
    </lineage>
</organism>
<gene>
    <name evidence="2" type="ORF">N656DRAFT_624216</name>
</gene>
<evidence type="ECO:0000256" key="1">
    <source>
        <dbReference type="SAM" id="MobiDB-lite"/>
    </source>
</evidence>
<accession>A0AAN6TFH9</accession>
<comment type="caution">
    <text evidence="2">The sequence shown here is derived from an EMBL/GenBank/DDBJ whole genome shotgun (WGS) entry which is preliminary data.</text>
</comment>
<reference evidence="2" key="2">
    <citation type="submission" date="2023-05" db="EMBL/GenBank/DDBJ databases">
        <authorList>
            <consortium name="Lawrence Berkeley National Laboratory"/>
            <person name="Steindorff A."/>
            <person name="Hensen N."/>
            <person name="Bonometti L."/>
            <person name="Westerberg I."/>
            <person name="Brannstrom I.O."/>
            <person name="Guillou S."/>
            <person name="Cros-Aarteil S."/>
            <person name="Calhoun S."/>
            <person name="Haridas S."/>
            <person name="Kuo A."/>
            <person name="Mondo S."/>
            <person name="Pangilinan J."/>
            <person name="Riley R."/>
            <person name="Labutti K."/>
            <person name="Andreopoulos B."/>
            <person name="Lipzen A."/>
            <person name="Chen C."/>
            <person name="Yanf M."/>
            <person name="Daum C."/>
            <person name="Ng V."/>
            <person name="Clum A."/>
            <person name="Ohm R."/>
            <person name="Martin F."/>
            <person name="Silar P."/>
            <person name="Natvig D."/>
            <person name="Lalanne C."/>
            <person name="Gautier V."/>
            <person name="Ament-Velasquez S.L."/>
            <person name="Kruys A."/>
            <person name="Hutchinson M.I."/>
            <person name="Powell A.J."/>
            <person name="Barry K."/>
            <person name="Miller A.N."/>
            <person name="Grigoriev I.V."/>
            <person name="Debuchy R."/>
            <person name="Gladieux P."/>
            <person name="Thoren M.H."/>
            <person name="Johannesson H."/>
        </authorList>
    </citation>
    <scope>NUCLEOTIDE SEQUENCE</scope>
    <source>
        <strain evidence="2">CBS 508.74</strain>
    </source>
</reference>
<protein>
    <submittedName>
        <fullName evidence="2">Uncharacterized protein</fullName>
    </submittedName>
</protein>
<keyword evidence="3" id="KW-1185">Reference proteome</keyword>
<dbReference type="Proteomes" id="UP001302812">
    <property type="component" value="Unassembled WGS sequence"/>
</dbReference>
<evidence type="ECO:0000313" key="2">
    <source>
        <dbReference type="EMBL" id="KAK4113507.1"/>
    </source>
</evidence>
<evidence type="ECO:0000313" key="3">
    <source>
        <dbReference type="Proteomes" id="UP001302812"/>
    </source>
</evidence>
<dbReference type="AlphaFoldDB" id="A0AAN6TFH9"/>
<feature type="region of interest" description="Disordered" evidence="1">
    <location>
        <begin position="40"/>
        <end position="59"/>
    </location>
</feature>
<dbReference type="EMBL" id="MU853339">
    <property type="protein sequence ID" value="KAK4113507.1"/>
    <property type="molecule type" value="Genomic_DNA"/>
</dbReference>
<sequence>MAAARGPATRAAASVICPVTASAATSATTAVFPATCRVNAPRSPPAARRSATSASNLAMSNLSARTTKVSTCRRALSSYPPSSSAASLTYCIAPVRRSGRKGDKEVDDTGLRHKLPF</sequence>